<evidence type="ECO:0000313" key="3">
    <source>
        <dbReference type="Proteomes" id="UP000650511"/>
    </source>
</evidence>
<feature type="domain" description="PLD phosphodiesterase" evidence="1">
    <location>
        <begin position="118"/>
        <end position="145"/>
    </location>
</feature>
<dbReference type="Pfam" id="PF13091">
    <property type="entry name" value="PLDc_2"/>
    <property type="match status" value="2"/>
</dbReference>
<dbReference type="PROSITE" id="PS50035">
    <property type="entry name" value="PLD"/>
    <property type="match status" value="2"/>
</dbReference>
<protein>
    <submittedName>
        <fullName evidence="2">Cardiolipin synthase B</fullName>
    </submittedName>
</protein>
<dbReference type="SUPFAM" id="SSF56024">
    <property type="entry name" value="Phospholipase D/nuclease"/>
    <property type="match status" value="2"/>
</dbReference>
<dbReference type="GO" id="GO:0032049">
    <property type="term" value="P:cardiolipin biosynthetic process"/>
    <property type="evidence" value="ECO:0007669"/>
    <property type="project" value="UniProtKB-ARBA"/>
</dbReference>
<reference evidence="2" key="2">
    <citation type="submission" date="2020-09" db="EMBL/GenBank/DDBJ databases">
        <authorList>
            <person name="Sun Q."/>
            <person name="Zhou Y."/>
        </authorList>
    </citation>
    <scope>NUCLEOTIDE SEQUENCE</scope>
    <source>
        <strain evidence="2">CGMCC 1.14988</strain>
    </source>
</reference>
<dbReference type="AlphaFoldDB" id="A0A8J3AB25"/>
<accession>A0A8J3AB25</accession>
<keyword evidence="3" id="KW-1185">Reference proteome</keyword>
<dbReference type="EMBL" id="BMHA01000008">
    <property type="protein sequence ID" value="GGI07191.1"/>
    <property type="molecule type" value="Genomic_DNA"/>
</dbReference>
<reference evidence="2" key="1">
    <citation type="journal article" date="2014" name="Int. J. Syst. Evol. Microbiol.">
        <title>Complete genome sequence of Corynebacterium casei LMG S-19264T (=DSM 44701T), isolated from a smear-ripened cheese.</title>
        <authorList>
            <consortium name="US DOE Joint Genome Institute (JGI-PGF)"/>
            <person name="Walter F."/>
            <person name="Albersmeier A."/>
            <person name="Kalinowski J."/>
            <person name="Ruckert C."/>
        </authorList>
    </citation>
    <scope>NUCLEOTIDE SEQUENCE</scope>
    <source>
        <strain evidence="2">CGMCC 1.14988</strain>
    </source>
</reference>
<dbReference type="RefSeq" id="WP_130649988.1">
    <property type="nucleotide sequence ID" value="NZ_BMHA01000008.1"/>
</dbReference>
<proteinExistence type="predicted"/>
<dbReference type="OrthoDB" id="9762009at2"/>
<evidence type="ECO:0000313" key="2">
    <source>
        <dbReference type="EMBL" id="GGI07191.1"/>
    </source>
</evidence>
<sequence length="381" mass="42517">MESLERYRRALEGLLGVPATEGNVVELLRDGVEIFPAMLEAIDTAQRTVDLLTFVYWKGQIAEHFAESLCRRARAGVRCRVILDSLGARHVEKDVIASMEDAGVLLHWFRPLVPGNDPGHRTHRKVLICDEQVAFTGGVGIADEWDGSSDEGTGWRETQVRLQGPVVDGLRAAFVDDWMDAEHVLFDDADRFPEQPQDGDTTAMVIRGESEHGWSDGALLRRALLDLAQERVRITTAYLAPDPAMIEALTRAVARGVQVQILHPGPQTDKEIARLAAESVYDDLLAGGVELWEFQPTMLHAKVLTVDRQLSVVGSSNLNTRSLSHDEEVDVVLFDAALTAELDRHTDQDLTRAERVDETWNQRSPARWAPQKLVTLIDHWT</sequence>
<dbReference type="CDD" id="cd09110">
    <property type="entry name" value="PLDc_CLS_1"/>
    <property type="match status" value="1"/>
</dbReference>
<gene>
    <name evidence="2" type="ORF">GCM10011354_22850</name>
</gene>
<name>A0A8J3AB25_9ACTN</name>
<dbReference type="InterPro" id="IPR025202">
    <property type="entry name" value="PLD-like_dom"/>
</dbReference>
<dbReference type="GO" id="GO:0030572">
    <property type="term" value="F:phosphatidyltransferase activity"/>
    <property type="evidence" value="ECO:0007669"/>
    <property type="project" value="UniProtKB-ARBA"/>
</dbReference>
<dbReference type="PANTHER" id="PTHR21248:SF22">
    <property type="entry name" value="PHOSPHOLIPASE D"/>
    <property type="match status" value="1"/>
</dbReference>
<comment type="caution">
    <text evidence="2">The sequence shown here is derived from an EMBL/GenBank/DDBJ whole genome shotgun (WGS) entry which is preliminary data.</text>
</comment>
<dbReference type="Gene3D" id="3.30.870.10">
    <property type="entry name" value="Endonuclease Chain A"/>
    <property type="match status" value="2"/>
</dbReference>
<dbReference type="PANTHER" id="PTHR21248">
    <property type="entry name" value="CARDIOLIPIN SYNTHASE"/>
    <property type="match status" value="1"/>
</dbReference>
<evidence type="ECO:0000259" key="1">
    <source>
        <dbReference type="PROSITE" id="PS50035"/>
    </source>
</evidence>
<feature type="domain" description="PLD phosphodiesterase" evidence="1">
    <location>
        <begin position="295"/>
        <end position="322"/>
    </location>
</feature>
<dbReference type="InterPro" id="IPR001736">
    <property type="entry name" value="PLipase_D/transphosphatidylase"/>
</dbReference>
<dbReference type="SMART" id="SM00155">
    <property type="entry name" value="PLDc"/>
    <property type="match status" value="2"/>
</dbReference>
<organism evidence="2 3">
    <name type="scientific">Egicoccus halophilus</name>
    <dbReference type="NCBI Taxonomy" id="1670830"/>
    <lineage>
        <taxon>Bacteria</taxon>
        <taxon>Bacillati</taxon>
        <taxon>Actinomycetota</taxon>
        <taxon>Nitriliruptoria</taxon>
        <taxon>Egicoccales</taxon>
        <taxon>Egicoccaceae</taxon>
        <taxon>Egicoccus</taxon>
    </lineage>
</organism>
<dbReference type="Proteomes" id="UP000650511">
    <property type="component" value="Unassembled WGS sequence"/>
</dbReference>